<proteinExistence type="predicted"/>
<dbReference type="Proteomes" id="UP000076154">
    <property type="component" value="Unassembled WGS sequence"/>
</dbReference>
<name>A0A369J0E2_HYPMA</name>
<organism evidence="2 3">
    <name type="scientific">Hypsizygus marmoreus</name>
    <name type="common">White beech mushroom</name>
    <name type="synonym">Agaricus marmoreus</name>
    <dbReference type="NCBI Taxonomy" id="39966"/>
    <lineage>
        <taxon>Eukaryota</taxon>
        <taxon>Fungi</taxon>
        <taxon>Dikarya</taxon>
        <taxon>Basidiomycota</taxon>
        <taxon>Agaricomycotina</taxon>
        <taxon>Agaricomycetes</taxon>
        <taxon>Agaricomycetidae</taxon>
        <taxon>Agaricales</taxon>
        <taxon>Tricholomatineae</taxon>
        <taxon>Lyophyllaceae</taxon>
        <taxon>Hypsizygus</taxon>
    </lineage>
</organism>
<feature type="region of interest" description="Disordered" evidence="1">
    <location>
        <begin position="1"/>
        <end position="35"/>
    </location>
</feature>
<gene>
    <name evidence="2" type="ORF">Hypma_016207</name>
</gene>
<dbReference type="EMBL" id="LUEZ02000096">
    <property type="protein sequence ID" value="RDB14600.1"/>
    <property type="molecule type" value="Genomic_DNA"/>
</dbReference>
<dbReference type="InParanoid" id="A0A369J0E2"/>
<keyword evidence="3" id="KW-1185">Reference proteome</keyword>
<reference evidence="2" key="1">
    <citation type="submission" date="2018-04" db="EMBL/GenBank/DDBJ databases">
        <title>Whole genome sequencing of Hypsizygus marmoreus.</title>
        <authorList>
            <person name="Choi I.-G."/>
            <person name="Min B."/>
            <person name="Kim J.-G."/>
            <person name="Kim S."/>
            <person name="Oh Y.-L."/>
            <person name="Kong W.-S."/>
            <person name="Park H."/>
            <person name="Jeong J."/>
            <person name="Song E.-S."/>
        </authorList>
    </citation>
    <scope>NUCLEOTIDE SEQUENCE [LARGE SCALE GENOMIC DNA]</scope>
    <source>
        <strain evidence="2">51987-8</strain>
    </source>
</reference>
<sequence>MAPKPFQLHYLTNSPEEHSSERRITPKRPPPPKTEDEILKEIVPTEYHDFADVFSAGDAKELPATPII</sequence>
<dbReference type="AlphaFoldDB" id="A0A369J0E2"/>
<evidence type="ECO:0000256" key="1">
    <source>
        <dbReference type="SAM" id="MobiDB-lite"/>
    </source>
</evidence>
<evidence type="ECO:0000313" key="3">
    <source>
        <dbReference type="Proteomes" id="UP000076154"/>
    </source>
</evidence>
<dbReference type="OrthoDB" id="3040353at2759"/>
<comment type="caution">
    <text evidence="2">The sequence shown here is derived from an EMBL/GenBank/DDBJ whole genome shotgun (WGS) entry which is preliminary data.</text>
</comment>
<protein>
    <submittedName>
        <fullName evidence="2">Uncharacterized protein</fullName>
    </submittedName>
</protein>
<accession>A0A369J0E2</accession>
<evidence type="ECO:0000313" key="2">
    <source>
        <dbReference type="EMBL" id="RDB14600.1"/>
    </source>
</evidence>
<feature type="compositionally biased region" description="Basic and acidic residues" evidence="1">
    <location>
        <begin position="15"/>
        <end position="24"/>
    </location>
</feature>